<dbReference type="AlphaFoldDB" id="A0AAV9UJY2"/>
<reference evidence="2 3" key="1">
    <citation type="submission" date="2019-10" db="EMBL/GenBank/DDBJ databases">
        <authorList>
            <person name="Palmer J.M."/>
        </authorList>
    </citation>
    <scope>NUCLEOTIDE SEQUENCE [LARGE SCALE GENOMIC DNA]</scope>
    <source>
        <strain evidence="2 3">TWF730</strain>
    </source>
</reference>
<proteinExistence type="predicted"/>
<evidence type="ECO:0000313" key="3">
    <source>
        <dbReference type="Proteomes" id="UP001373714"/>
    </source>
</evidence>
<feature type="signal peptide" evidence="1">
    <location>
        <begin position="1"/>
        <end position="23"/>
    </location>
</feature>
<protein>
    <submittedName>
        <fullName evidence="2">Uncharacterized protein</fullName>
    </submittedName>
</protein>
<evidence type="ECO:0000256" key="1">
    <source>
        <dbReference type="SAM" id="SignalP"/>
    </source>
</evidence>
<feature type="chain" id="PRO_5043720916" evidence="1">
    <location>
        <begin position="24"/>
        <end position="205"/>
    </location>
</feature>
<dbReference type="Proteomes" id="UP001373714">
    <property type="component" value="Unassembled WGS sequence"/>
</dbReference>
<organism evidence="2 3">
    <name type="scientific">Orbilia blumenaviensis</name>
    <dbReference type="NCBI Taxonomy" id="1796055"/>
    <lineage>
        <taxon>Eukaryota</taxon>
        <taxon>Fungi</taxon>
        <taxon>Dikarya</taxon>
        <taxon>Ascomycota</taxon>
        <taxon>Pezizomycotina</taxon>
        <taxon>Orbiliomycetes</taxon>
        <taxon>Orbiliales</taxon>
        <taxon>Orbiliaceae</taxon>
        <taxon>Orbilia</taxon>
    </lineage>
</organism>
<dbReference type="PANTHER" id="PTHR39603">
    <property type="entry name" value="CYANOVIRIN-N DOMAIN-CONTAINING PROTEIN"/>
    <property type="match status" value="1"/>
</dbReference>
<dbReference type="EMBL" id="JAVHNS010000009">
    <property type="protein sequence ID" value="KAK6343591.1"/>
    <property type="molecule type" value="Genomic_DNA"/>
</dbReference>
<sequence length="205" mass="21974">MVNFGKSTFVIVSVLNLFAGTLAAPAPVPEPTDYLSLIKTAPGLPTPRELGLTNEDFTKPIPGKTVQVHAMKPHSSSSNRSGKTELAALEVREALNKRYNPVCWPGQRQCDLSDALACYRYLNLLGSQRCVVNPLTDRIRMCGIGTCNWYGRAEIVRNGASSPCADVARGGLWVTSNCRTGARGLVAGSNAAWGNGNLLVDIRGD</sequence>
<dbReference type="PANTHER" id="PTHR39603:SF1">
    <property type="entry name" value="CYANOVIRIN-N DOMAIN-CONTAINING PROTEIN"/>
    <property type="match status" value="1"/>
</dbReference>
<keyword evidence="3" id="KW-1185">Reference proteome</keyword>
<evidence type="ECO:0000313" key="2">
    <source>
        <dbReference type="EMBL" id="KAK6343591.1"/>
    </source>
</evidence>
<keyword evidence="1" id="KW-0732">Signal</keyword>
<comment type="caution">
    <text evidence="2">The sequence shown here is derived from an EMBL/GenBank/DDBJ whole genome shotgun (WGS) entry which is preliminary data.</text>
</comment>
<gene>
    <name evidence="2" type="ORF">TWF730_011184</name>
</gene>
<accession>A0AAV9UJY2</accession>
<name>A0AAV9UJY2_9PEZI</name>